<dbReference type="InterPro" id="IPR010982">
    <property type="entry name" value="Lambda_DNA-bd_dom_sf"/>
</dbReference>
<dbReference type="GO" id="GO:0003677">
    <property type="term" value="F:DNA binding"/>
    <property type="evidence" value="ECO:0007669"/>
    <property type="project" value="InterPro"/>
</dbReference>
<evidence type="ECO:0000313" key="2">
    <source>
        <dbReference type="EMBL" id="MCV9926744.1"/>
    </source>
</evidence>
<reference evidence="2" key="1">
    <citation type="submission" date="2022-10" db="EMBL/GenBank/DDBJ databases">
        <title>Two novel species of Flavobacterium.</title>
        <authorList>
            <person name="Liu Q."/>
            <person name="Xin Y.-H."/>
        </authorList>
    </citation>
    <scope>NUCLEOTIDE SEQUENCE</scope>
    <source>
        <strain evidence="2">LS1R49</strain>
    </source>
</reference>
<dbReference type="GO" id="GO:0045892">
    <property type="term" value="P:negative regulation of DNA-templated transcription"/>
    <property type="evidence" value="ECO:0007669"/>
    <property type="project" value="InterPro"/>
</dbReference>
<dbReference type="AlphaFoldDB" id="A0A9X3C450"/>
<name>A0A9X3C450_9FLAO</name>
<dbReference type="Pfam" id="PF07022">
    <property type="entry name" value="Phage_CI_repr"/>
    <property type="match status" value="1"/>
</dbReference>
<dbReference type="EMBL" id="JAOZEW010000003">
    <property type="protein sequence ID" value="MCV9926744.1"/>
    <property type="molecule type" value="Genomic_DNA"/>
</dbReference>
<evidence type="ECO:0000313" key="3">
    <source>
        <dbReference type="Proteomes" id="UP001151079"/>
    </source>
</evidence>
<proteinExistence type="predicted"/>
<dbReference type="Proteomes" id="UP001151079">
    <property type="component" value="Unassembled WGS sequence"/>
</dbReference>
<accession>A0A9X3C450</accession>
<feature type="domain" description="Bacteriophage CI repressor N-terminal" evidence="1">
    <location>
        <begin position="12"/>
        <end position="71"/>
    </location>
</feature>
<dbReference type="Gene3D" id="1.10.260.40">
    <property type="entry name" value="lambda repressor-like DNA-binding domains"/>
    <property type="match status" value="1"/>
</dbReference>
<evidence type="ECO:0000259" key="1">
    <source>
        <dbReference type="Pfam" id="PF07022"/>
    </source>
</evidence>
<keyword evidence="3" id="KW-1185">Reference proteome</keyword>
<dbReference type="Gene3D" id="2.10.109.10">
    <property type="entry name" value="Umud Fragment, subunit A"/>
    <property type="match status" value="1"/>
</dbReference>
<comment type="caution">
    <text evidence="2">The sequence shown here is derived from an EMBL/GenBank/DDBJ whole genome shotgun (WGS) entry which is preliminary data.</text>
</comment>
<organism evidence="2 3">
    <name type="scientific">Flavobacterium shii</name>
    <dbReference type="NCBI Taxonomy" id="2987687"/>
    <lineage>
        <taxon>Bacteria</taxon>
        <taxon>Pseudomonadati</taxon>
        <taxon>Bacteroidota</taxon>
        <taxon>Flavobacteriia</taxon>
        <taxon>Flavobacteriales</taxon>
        <taxon>Flavobacteriaceae</taxon>
        <taxon>Flavobacterium</taxon>
    </lineage>
</organism>
<gene>
    <name evidence="2" type="ORF">OIU83_03745</name>
</gene>
<protein>
    <submittedName>
        <fullName evidence="2">Phage repressor protein CI</fullName>
    </submittedName>
</protein>
<dbReference type="RefSeq" id="WP_264204932.1">
    <property type="nucleotide sequence ID" value="NZ_JAOZEW010000003.1"/>
</dbReference>
<dbReference type="InterPro" id="IPR010744">
    <property type="entry name" value="Phage_CI_N"/>
</dbReference>
<sequence length="213" mass="24468">MQVKKSLNANLILKRLKKALHINTDIELSKLLNIKPNTISTWKKRDTLDFNAIISICNLHEIDLNKILTEKSHNEKSTNIFLNDTPLIKREIQFEYCLGNEDLLNSLPKYHFPFIQTKISRAFEVVGNNMKPIINANSFVVCEVSDINTIEENAIAVIISKTKGLIINRIQKNNSPLENNFILSNDNTFFKNTSIDIDDIKEIWTVKNVLITM</sequence>